<dbReference type="InterPro" id="IPR028612">
    <property type="entry name" value="Topoisom_1_IA"/>
</dbReference>
<feature type="domain" description="Toprim" evidence="12">
    <location>
        <begin position="1"/>
        <end position="115"/>
    </location>
</feature>
<evidence type="ECO:0000256" key="4">
    <source>
        <dbReference type="ARBA" id="ARBA00022771"/>
    </source>
</evidence>
<dbReference type="Pfam" id="PF01131">
    <property type="entry name" value="Topoisom_bac"/>
    <property type="match status" value="1"/>
</dbReference>
<reference evidence="14 15" key="1">
    <citation type="submission" date="2015-03" db="EMBL/GenBank/DDBJ databases">
        <title>Draft genome sequence of Elstera litoralis.</title>
        <authorList>
            <person name="Rahalkar M.C."/>
            <person name="Dhakephalkar P.K."/>
            <person name="Pore S.D."/>
            <person name="Arora P."/>
            <person name="Kapse N.G."/>
            <person name="Pandit P.S."/>
        </authorList>
    </citation>
    <scope>NUCLEOTIDE SEQUENCE [LARGE SCALE GENOMIC DNA]</scope>
    <source>
        <strain evidence="14 15">Dia-1</strain>
    </source>
</reference>
<keyword evidence="9 10" id="KW-0413">Isomerase</keyword>
<evidence type="ECO:0000313" key="14">
    <source>
        <dbReference type="EMBL" id="KJV09156.1"/>
    </source>
</evidence>
<dbReference type="InterPro" id="IPR023405">
    <property type="entry name" value="Topo_IA_core_domain"/>
</dbReference>
<dbReference type="Pfam" id="PF13368">
    <property type="entry name" value="Toprim_C_rpt"/>
    <property type="match status" value="3"/>
</dbReference>
<dbReference type="Gene3D" id="1.10.460.10">
    <property type="entry name" value="Topoisomerase I, domain 2"/>
    <property type="match status" value="1"/>
</dbReference>
<keyword evidence="8 10" id="KW-0238">DNA-binding</keyword>
<feature type="site" description="Interaction with DNA" evidence="10">
    <location>
        <position position="157"/>
    </location>
</feature>
<dbReference type="InterPro" id="IPR006171">
    <property type="entry name" value="TOPRIM_dom"/>
</dbReference>
<dbReference type="SUPFAM" id="SSF57783">
    <property type="entry name" value="Zinc beta-ribbon"/>
    <property type="match status" value="1"/>
</dbReference>
<name>A0A0F3IR25_9PROT</name>
<dbReference type="InterPro" id="IPR003601">
    <property type="entry name" value="Topo_IA_2"/>
</dbReference>
<evidence type="ECO:0000256" key="1">
    <source>
        <dbReference type="ARBA" id="ARBA00000213"/>
    </source>
</evidence>
<dbReference type="CDD" id="cd03363">
    <property type="entry name" value="TOPRIM_TopoIA_TopoI"/>
    <property type="match status" value="1"/>
</dbReference>
<feature type="active site" description="O-(5'-phospho-DNA)-tyrosine intermediate" evidence="10">
    <location>
        <position position="303"/>
    </location>
</feature>
<keyword evidence="6" id="KW-0460">Magnesium</keyword>
<evidence type="ECO:0000256" key="7">
    <source>
        <dbReference type="ARBA" id="ARBA00023029"/>
    </source>
</evidence>
<accession>A0A0F3IR25</accession>
<evidence type="ECO:0000256" key="9">
    <source>
        <dbReference type="ARBA" id="ARBA00023235"/>
    </source>
</evidence>
<sequence>MNVVIVESPAKAKTINKYLGSDYTVIASYGHVRDLPPKDGSVRPDEDFAMSWEVEDRGARQVSEIAKAVKGSTRVFLATDPDREGEAISWHVLQCLQDRKVLKGVEVKRVVFHEITKAAVLHAVANPRDINQELVDAYLARRALDYLVGFTLSPVLWRKLPGSRSAGRVQSVALRLICERESEIEIFKSDEYWSVDIDFLTAKSENFTARLTHLNGKKLDKLSLGEKGAADAAVAVVNAAQFRVASVEKKQSKRHPAPPFTTSTLQQEASRKLGFGAQQTMRVAQKLYEGIELGGETVGLISYMRTDSVTLSGEAIGGCRRLIGQDYGDTYLPSSPRAYKSKAANAQEAHEAIRPTDLFRRPKDMARYLDQDQARLYELIWKRTIACQMESAVLDQVAADLKAHDGSAQARANGSTILFDGFLKLYLEGRDDAEDEESGMLPPLTEGDGVKRLDTRPEQHFTQPPPRYSEASLVKKLEELGIGRPSTYASIIQVLQDRNYVVLEQKRFVPEDRGRLVTTFLASFFDRYVEYDFTANLESQLDDISAGRIDWRAVLRAFWEPFIKAVDGTKDLTITQVIDTLDAALGDHFFPDRGDGKNPRACPACTEGRLGLRLGRTGGFIGCSNYPECRYTRALAIDGGDGEADGELAGPKLLGDDPATGLPITLRKGPYGVYVQLGEGDKENKPKRASLPAGVKPADVDLDRAISMLALPRTIGKHPETGDEMTAGIGRFGPYIKHGKAYTSLPKGEDVLTIGLNRAVVVLAEAAERAKNRAVKDPGKPLGPHPGGIGDIALHDGKYGPYVEVNGVRQTVPKNIDPATLTADQAAALLAPKLLEAEKNGKSKAKPKAKAATASKAKAPAKTAAKAPAKAKAPAAKKTTKAATADDGDAPAKTTPTRARRTKPAPVAE</sequence>
<dbReference type="InterPro" id="IPR003602">
    <property type="entry name" value="Topo_IA_DNA-bd_dom"/>
</dbReference>
<evidence type="ECO:0000256" key="8">
    <source>
        <dbReference type="ARBA" id="ARBA00023125"/>
    </source>
</evidence>
<organism evidence="14 15">
    <name type="scientific">Elstera litoralis</name>
    <dbReference type="NCBI Taxonomy" id="552518"/>
    <lineage>
        <taxon>Bacteria</taxon>
        <taxon>Pseudomonadati</taxon>
        <taxon>Pseudomonadota</taxon>
        <taxon>Alphaproteobacteria</taxon>
        <taxon>Rhodospirillales</taxon>
        <taxon>Rhodospirillaceae</taxon>
        <taxon>Elstera</taxon>
    </lineage>
</organism>
<protein>
    <recommendedName>
        <fullName evidence="10">DNA topoisomerase 1</fullName>
        <ecNumber evidence="10">5.6.2.1</ecNumber>
    </recommendedName>
    <alternativeName>
        <fullName evidence="10">DNA topoisomerase I</fullName>
    </alternativeName>
</protein>
<dbReference type="InterPro" id="IPR025589">
    <property type="entry name" value="Toprim_C_rpt"/>
</dbReference>
<dbReference type="InterPro" id="IPR034149">
    <property type="entry name" value="TOPRIM_TopoI"/>
</dbReference>
<feature type="region of interest" description="Disordered" evidence="11">
    <location>
        <begin position="839"/>
        <end position="909"/>
    </location>
</feature>
<dbReference type="OrthoDB" id="9804262at2"/>
<dbReference type="GO" id="GO:0008270">
    <property type="term" value="F:zinc ion binding"/>
    <property type="evidence" value="ECO:0007669"/>
    <property type="project" value="UniProtKB-KW"/>
</dbReference>
<dbReference type="SMART" id="SM00436">
    <property type="entry name" value="TOP1Bc"/>
    <property type="match status" value="1"/>
</dbReference>
<dbReference type="InterPro" id="IPR013825">
    <property type="entry name" value="Topo_IA_cen_sub2"/>
</dbReference>
<dbReference type="GO" id="GO:0005694">
    <property type="term" value="C:chromosome"/>
    <property type="evidence" value="ECO:0007669"/>
    <property type="project" value="InterPro"/>
</dbReference>
<dbReference type="NCBIfam" id="TIGR01051">
    <property type="entry name" value="topA_bact"/>
    <property type="match status" value="1"/>
</dbReference>
<feature type="site" description="Interaction with DNA" evidence="10">
    <location>
        <position position="305"/>
    </location>
</feature>
<dbReference type="SMART" id="SM00437">
    <property type="entry name" value="TOP1Ac"/>
    <property type="match status" value="1"/>
</dbReference>
<dbReference type="CDD" id="cd00186">
    <property type="entry name" value="TOP1Ac"/>
    <property type="match status" value="1"/>
</dbReference>
<feature type="site" description="Interaction with DNA" evidence="10">
    <location>
        <position position="141"/>
    </location>
</feature>
<dbReference type="Gene3D" id="3.40.50.140">
    <property type="match status" value="1"/>
</dbReference>
<dbReference type="RefSeq" id="WP_045776269.1">
    <property type="nucleotide sequence ID" value="NZ_LAJY01000347.1"/>
</dbReference>
<comment type="catalytic activity">
    <reaction evidence="1 10">
        <text>ATP-independent breakage of single-stranded DNA, followed by passage and rejoining.</text>
        <dbReference type="EC" id="5.6.2.1"/>
    </reaction>
</comment>
<dbReference type="Pfam" id="PF01396">
    <property type="entry name" value="Zn_ribbon_Top1"/>
    <property type="match status" value="1"/>
</dbReference>
<evidence type="ECO:0000259" key="12">
    <source>
        <dbReference type="PROSITE" id="PS50880"/>
    </source>
</evidence>
<dbReference type="PANTHER" id="PTHR42785">
    <property type="entry name" value="DNA TOPOISOMERASE, TYPE IA, CORE"/>
    <property type="match status" value="1"/>
</dbReference>
<feature type="site" description="Interaction with DNA" evidence="10">
    <location>
        <position position="498"/>
    </location>
</feature>
<dbReference type="PROSITE" id="PS50880">
    <property type="entry name" value="TOPRIM"/>
    <property type="match status" value="1"/>
</dbReference>
<comment type="caution">
    <text evidence="14">The sequence shown here is derived from an EMBL/GenBank/DDBJ whole genome shotgun (WGS) entry which is preliminary data.</text>
</comment>
<dbReference type="PROSITE" id="PS00396">
    <property type="entry name" value="TOPO_IA_1"/>
    <property type="match status" value="1"/>
</dbReference>
<dbReference type="SMART" id="SM00493">
    <property type="entry name" value="TOPRIM"/>
    <property type="match status" value="1"/>
</dbReference>
<comment type="caution">
    <text evidence="10">Lacks conserved residue(s) required for the propagation of feature annotation.</text>
</comment>
<feature type="site" description="Interaction with DNA" evidence="10">
    <location>
        <position position="142"/>
    </location>
</feature>
<feature type="domain" description="Topo IA-type catalytic" evidence="13">
    <location>
        <begin position="131"/>
        <end position="566"/>
    </location>
</feature>
<proteinExistence type="inferred from homology"/>
<keyword evidence="5" id="KW-0862">Zinc</keyword>
<dbReference type="Gene3D" id="1.10.290.10">
    <property type="entry name" value="Topoisomerase I, domain 4"/>
    <property type="match status" value="1"/>
</dbReference>
<feature type="compositionally biased region" description="Low complexity" evidence="11">
    <location>
        <begin position="850"/>
        <end position="897"/>
    </location>
</feature>
<dbReference type="PANTHER" id="PTHR42785:SF1">
    <property type="entry name" value="DNA TOPOISOMERASE"/>
    <property type="match status" value="1"/>
</dbReference>
<dbReference type="GO" id="GO:0003917">
    <property type="term" value="F:DNA topoisomerase type I (single strand cut, ATP-independent) activity"/>
    <property type="evidence" value="ECO:0007669"/>
    <property type="project" value="UniProtKB-UniRule"/>
</dbReference>
<dbReference type="InterPro" id="IPR023406">
    <property type="entry name" value="Topo_IA_AS"/>
</dbReference>
<evidence type="ECO:0000256" key="5">
    <source>
        <dbReference type="ARBA" id="ARBA00022833"/>
    </source>
</evidence>
<dbReference type="InterPro" id="IPR013498">
    <property type="entry name" value="Topo_IA_Znf"/>
</dbReference>
<dbReference type="PROSITE" id="PS52039">
    <property type="entry name" value="TOPO_IA_2"/>
    <property type="match status" value="1"/>
</dbReference>
<feature type="site" description="Interaction with DNA" evidence="10">
    <location>
        <position position="145"/>
    </location>
</feature>
<dbReference type="AlphaFoldDB" id="A0A0F3IR25"/>
<dbReference type="HAMAP" id="MF_00952">
    <property type="entry name" value="Topoisom_1_prok"/>
    <property type="match status" value="1"/>
</dbReference>
<dbReference type="GO" id="GO:0006265">
    <property type="term" value="P:DNA topological change"/>
    <property type="evidence" value="ECO:0007669"/>
    <property type="project" value="UniProtKB-UniRule"/>
</dbReference>
<evidence type="ECO:0000259" key="13">
    <source>
        <dbReference type="PROSITE" id="PS52039"/>
    </source>
</evidence>
<keyword evidence="3" id="KW-0479">Metal-binding</keyword>
<feature type="site" description="Interaction with DNA" evidence="10">
    <location>
        <position position="31"/>
    </location>
</feature>
<comment type="function">
    <text evidence="10">Releases the supercoiling and torsional tension of DNA, which is introduced during the DNA replication and transcription, by transiently cleaving and rejoining one strand of the DNA duplex. Introduces a single-strand break via transesterification at a target site in duplex DNA. The scissile phosphodiester is attacked by the catalytic tyrosine of the enzyme, resulting in the formation of a DNA-(5'-phosphotyrosyl)-enzyme intermediate and the expulsion of a 3'-OH DNA strand. The free DNA strand then undergoes passage around the unbroken strand, thus removing DNA supercoils. Finally, in the religation step, the DNA 3'-OH attacks the covalent intermediate to expel the active-site tyrosine and restore the DNA phosphodiester backbone.</text>
</comment>
<dbReference type="InterPro" id="IPR013497">
    <property type="entry name" value="Topo_IA_cen"/>
</dbReference>
<dbReference type="Gene3D" id="2.70.20.10">
    <property type="entry name" value="Topoisomerase I, domain 3"/>
    <property type="match status" value="1"/>
</dbReference>
<dbReference type="InterPro" id="IPR005733">
    <property type="entry name" value="TopoI_bac-type"/>
</dbReference>
<evidence type="ECO:0000256" key="2">
    <source>
        <dbReference type="ARBA" id="ARBA00009446"/>
    </source>
</evidence>
<keyword evidence="15" id="KW-1185">Reference proteome</keyword>
<dbReference type="GO" id="GO:0003677">
    <property type="term" value="F:DNA binding"/>
    <property type="evidence" value="ECO:0007669"/>
    <property type="project" value="UniProtKB-KW"/>
</dbReference>
<evidence type="ECO:0000256" key="10">
    <source>
        <dbReference type="HAMAP-Rule" id="MF_00952"/>
    </source>
</evidence>
<dbReference type="Proteomes" id="UP000033774">
    <property type="component" value="Unassembled WGS sequence"/>
</dbReference>
<evidence type="ECO:0000313" key="15">
    <source>
        <dbReference type="Proteomes" id="UP000033774"/>
    </source>
</evidence>
<dbReference type="Gene3D" id="3.30.65.10">
    <property type="entry name" value="Bacterial Topoisomerase I, domain 1"/>
    <property type="match status" value="1"/>
</dbReference>
<evidence type="ECO:0000256" key="6">
    <source>
        <dbReference type="ARBA" id="ARBA00022842"/>
    </source>
</evidence>
<dbReference type="InterPro" id="IPR013826">
    <property type="entry name" value="Topo_IA_cen_sub3"/>
</dbReference>
<comment type="similarity">
    <text evidence="2 10">Belongs to the type IA topoisomerase family.</text>
</comment>
<comment type="subunit">
    <text evidence="10">Monomer.</text>
</comment>
<feature type="region of interest" description="Interaction with DNA" evidence="10">
    <location>
        <begin position="165"/>
        <end position="170"/>
    </location>
</feature>
<dbReference type="EMBL" id="LAJY01000347">
    <property type="protein sequence ID" value="KJV09156.1"/>
    <property type="molecule type" value="Genomic_DNA"/>
</dbReference>
<evidence type="ECO:0000256" key="3">
    <source>
        <dbReference type="ARBA" id="ARBA00022723"/>
    </source>
</evidence>
<dbReference type="EC" id="5.6.2.1" evidence="10"/>
<keyword evidence="7 10" id="KW-0799">Topoisomerase</keyword>
<dbReference type="InterPro" id="IPR013824">
    <property type="entry name" value="Topo_IA_cen_sub1"/>
</dbReference>
<gene>
    <name evidence="10" type="primary">topA</name>
    <name evidence="14" type="ORF">VZ95_13245</name>
</gene>
<dbReference type="PATRIC" id="fig|552518.3.peg.2320"/>
<dbReference type="PRINTS" id="PR00417">
    <property type="entry name" value="PRTPISMRASEI"/>
</dbReference>
<dbReference type="Pfam" id="PF01751">
    <property type="entry name" value="Toprim"/>
    <property type="match status" value="1"/>
</dbReference>
<evidence type="ECO:0000256" key="11">
    <source>
        <dbReference type="SAM" id="MobiDB-lite"/>
    </source>
</evidence>
<dbReference type="SUPFAM" id="SSF56712">
    <property type="entry name" value="Prokaryotic type I DNA topoisomerase"/>
    <property type="match status" value="1"/>
</dbReference>
<keyword evidence="4" id="KW-0863">Zinc-finger</keyword>
<dbReference type="InterPro" id="IPR000380">
    <property type="entry name" value="Topo_IA"/>
</dbReference>